<evidence type="ECO:0000313" key="6">
    <source>
        <dbReference type="Proteomes" id="UP000792457"/>
    </source>
</evidence>
<keyword evidence="2" id="KW-0325">Glycoprotein</keyword>
<evidence type="ECO:0000313" key="5">
    <source>
        <dbReference type="EMBL" id="KAG8224187.1"/>
    </source>
</evidence>
<dbReference type="OrthoDB" id="3200163at2759"/>
<dbReference type="InterPro" id="IPR051093">
    <property type="entry name" value="Neuroligin/BSAL"/>
</dbReference>
<gene>
    <name evidence="5" type="ORF">J437_LFUL002309</name>
</gene>
<dbReference type="EMBL" id="KZ308187">
    <property type="protein sequence ID" value="KAG8224187.1"/>
    <property type="molecule type" value="Genomic_DNA"/>
</dbReference>
<evidence type="ECO:0000256" key="3">
    <source>
        <dbReference type="SAM" id="MobiDB-lite"/>
    </source>
</evidence>
<comment type="similarity">
    <text evidence="1">Belongs to the type-B carboxylesterase/lipase family.</text>
</comment>
<name>A0A8K0JYB5_LADFU</name>
<comment type="caution">
    <text evidence="5">The sequence shown here is derived from an EMBL/GenBank/DDBJ whole genome shotgun (WGS) entry which is preliminary data.</text>
</comment>
<reference evidence="5" key="1">
    <citation type="submission" date="2013-04" db="EMBL/GenBank/DDBJ databases">
        <authorList>
            <person name="Qu J."/>
            <person name="Murali S.C."/>
            <person name="Bandaranaike D."/>
            <person name="Bellair M."/>
            <person name="Blankenburg K."/>
            <person name="Chao H."/>
            <person name="Dinh H."/>
            <person name="Doddapaneni H."/>
            <person name="Downs B."/>
            <person name="Dugan-Rocha S."/>
            <person name="Elkadiri S."/>
            <person name="Gnanaolivu R.D."/>
            <person name="Hernandez B."/>
            <person name="Javaid M."/>
            <person name="Jayaseelan J.C."/>
            <person name="Lee S."/>
            <person name="Li M."/>
            <person name="Ming W."/>
            <person name="Munidasa M."/>
            <person name="Muniz J."/>
            <person name="Nguyen L."/>
            <person name="Ongeri F."/>
            <person name="Osuji N."/>
            <person name="Pu L.-L."/>
            <person name="Puazo M."/>
            <person name="Qu C."/>
            <person name="Quiroz J."/>
            <person name="Raj R."/>
            <person name="Weissenberger G."/>
            <person name="Xin Y."/>
            <person name="Zou X."/>
            <person name="Han Y."/>
            <person name="Richards S."/>
            <person name="Worley K."/>
            <person name="Muzny D."/>
            <person name="Gibbs R."/>
        </authorList>
    </citation>
    <scope>NUCLEOTIDE SEQUENCE</scope>
    <source>
        <strain evidence="5">Sampled in the wild</strain>
    </source>
</reference>
<dbReference type="InterPro" id="IPR002018">
    <property type="entry name" value="CarbesteraseB"/>
</dbReference>
<feature type="region of interest" description="Disordered" evidence="3">
    <location>
        <begin position="103"/>
        <end position="149"/>
    </location>
</feature>
<dbReference type="InterPro" id="IPR029058">
    <property type="entry name" value="AB_hydrolase_fold"/>
</dbReference>
<dbReference type="Proteomes" id="UP000792457">
    <property type="component" value="Unassembled WGS sequence"/>
</dbReference>
<accession>A0A8K0JYB5</accession>
<protein>
    <recommendedName>
        <fullName evidence="4">Carboxylesterase type B domain-containing protein</fullName>
    </recommendedName>
</protein>
<dbReference type="PANTHER" id="PTHR43903">
    <property type="entry name" value="NEUROLIGIN"/>
    <property type="match status" value="1"/>
</dbReference>
<proteinExistence type="inferred from homology"/>
<reference evidence="5" key="2">
    <citation type="submission" date="2017-10" db="EMBL/GenBank/DDBJ databases">
        <title>Ladona fulva Genome sequencing and assembly.</title>
        <authorList>
            <person name="Murali S."/>
            <person name="Richards S."/>
            <person name="Bandaranaike D."/>
            <person name="Bellair M."/>
            <person name="Blankenburg K."/>
            <person name="Chao H."/>
            <person name="Dinh H."/>
            <person name="Doddapaneni H."/>
            <person name="Dugan-Rocha S."/>
            <person name="Elkadiri S."/>
            <person name="Gnanaolivu R."/>
            <person name="Hernandez B."/>
            <person name="Skinner E."/>
            <person name="Javaid M."/>
            <person name="Lee S."/>
            <person name="Li M."/>
            <person name="Ming W."/>
            <person name="Munidasa M."/>
            <person name="Muniz J."/>
            <person name="Nguyen L."/>
            <person name="Hughes D."/>
            <person name="Osuji N."/>
            <person name="Pu L.-L."/>
            <person name="Puazo M."/>
            <person name="Qu C."/>
            <person name="Quiroz J."/>
            <person name="Raj R."/>
            <person name="Weissenberger G."/>
            <person name="Xin Y."/>
            <person name="Zou X."/>
            <person name="Han Y."/>
            <person name="Worley K."/>
            <person name="Muzny D."/>
            <person name="Gibbs R."/>
        </authorList>
    </citation>
    <scope>NUCLEOTIDE SEQUENCE</scope>
    <source>
        <strain evidence="5">Sampled in the wild</strain>
    </source>
</reference>
<feature type="compositionally biased region" description="Low complexity" evidence="3">
    <location>
        <begin position="138"/>
        <end position="147"/>
    </location>
</feature>
<keyword evidence="6" id="KW-1185">Reference proteome</keyword>
<feature type="domain" description="Carboxylesterase type B" evidence="4">
    <location>
        <begin position="4"/>
        <end position="215"/>
    </location>
</feature>
<dbReference type="Gene3D" id="3.40.50.1820">
    <property type="entry name" value="alpha/beta hydrolase"/>
    <property type="match status" value="1"/>
</dbReference>
<sequence length="221" mass="24027">MYFLPLAEDLLHRVILLSGSALSPWALQRDPLSVKRKVAEQTGCHGDLLEDDIAPCLRDKTLEELLAVSPDPPRFLPGFAPFVDGAAVLLSTETAGDVLTATAAAAASPPHSSSSHPPGSSESEGGGEGSEGGEEVPQQRPRLQPRPASRKDLLFTLTSTESYPDLSAQQLEFGLDERTRDRLLRTFVRNAFLFHRSEIFSTLRNEYTDWERRGSSSAGGP</sequence>
<dbReference type="Pfam" id="PF00135">
    <property type="entry name" value="COesterase"/>
    <property type="match status" value="1"/>
</dbReference>
<feature type="compositionally biased region" description="Low complexity" evidence="3">
    <location>
        <begin position="103"/>
        <end position="123"/>
    </location>
</feature>
<dbReference type="AlphaFoldDB" id="A0A8K0JYB5"/>
<evidence type="ECO:0000256" key="2">
    <source>
        <dbReference type="ARBA" id="ARBA00023180"/>
    </source>
</evidence>
<organism evidence="5 6">
    <name type="scientific">Ladona fulva</name>
    <name type="common">Scarce chaser dragonfly</name>
    <name type="synonym">Libellula fulva</name>
    <dbReference type="NCBI Taxonomy" id="123851"/>
    <lineage>
        <taxon>Eukaryota</taxon>
        <taxon>Metazoa</taxon>
        <taxon>Ecdysozoa</taxon>
        <taxon>Arthropoda</taxon>
        <taxon>Hexapoda</taxon>
        <taxon>Insecta</taxon>
        <taxon>Pterygota</taxon>
        <taxon>Palaeoptera</taxon>
        <taxon>Odonata</taxon>
        <taxon>Epiprocta</taxon>
        <taxon>Anisoptera</taxon>
        <taxon>Libelluloidea</taxon>
        <taxon>Libellulidae</taxon>
        <taxon>Ladona</taxon>
    </lineage>
</organism>
<dbReference type="SUPFAM" id="SSF53474">
    <property type="entry name" value="alpha/beta-Hydrolases"/>
    <property type="match status" value="1"/>
</dbReference>
<evidence type="ECO:0000256" key="1">
    <source>
        <dbReference type="ARBA" id="ARBA00005964"/>
    </source>
</evidence>
<evidence type="ECO:0000259" key="4">
    <source>
        <dbReference type="Pfam" id="PF00135"/>
    </source>
</evidence>